<dbReference type="AlphaFoldDB" id="A0AAD7G2V8"/>
<dbReference type="InterPro" id="IPR032675">
    <property type="entry name" value="LRR_dom_sf"/>
</dbReference>
<organism evidence="2 3">
    <name type="scientific">Roridomyces roridus</name>
    <dbReference type="NCBI Taxonomy" id="1738132"/>
    <lineage>
        <taxon>Eukaryota</taxon>
        <taxon>Fungi</taxon>
        <taxon>Dikarya</taxon>
        <taxon>Basidiomycota</taxon>
        <taxon>Agaricomycotina</taxon>
        <taxon>Agaricomycetes</taxon>
        <taxon>Agaricomycetidae</taxon>
        <taxon>Agaricales</taxon>
        <taxon>Marasmiineae</taxon>
        <taxon>Mycenaceae</taxon>
        <taxon>Roridomyces</taxon>
    </lineage>
</organism>
<reference evidence="2" key="1">
    <citation type="submission" date="2023-03" db="EMBL/GenBank/DDBJ databases">
        <title>Massive genome expansion in bonnet fungi (Mycena s.s.) driven by repeated elements and novel gene families across ecological guilds.</title>
        <authorList>
            <consortium name="Lawrence Berkeley National Laboratory"/>
            <person name="Harder C.B."/>
            <person name="Miyauchi S."/>
            <person name="Viragh M."/>
            <person name="Kuo A."/>
            <person name="Thoen E."/>
            <person name="Andreopoulos B."/>
            <person name="Lu D."/>
            <person name="Skrede I."/>
            <person name="Drula E."/>
            <person name="Henrissat B."/>
            <person name="Morin E."/>
            <person name="Kohler A."/>
            <person name="Barry K."/>
            <person name="LaButti K."/>
            <person name="Morin E."/>
            <person name="Salamov A."/>
            <person name="Lipzen A."/>
            <person name="Mereny Z."/>
            <person name="Hegedus B."/>
            <person name="Baldrian P."/>
            <person name="Stursova M."/>
            <person name="Weitz H."/>
            <person name="Taylor A."/>
            <person name="Grigoriev I.V."/>
            <person name="Nagy L.G."/>
            <person name="Martin F."/>
            <person name="Kauserud H."/>
        </authorList>
    </citation>
    <scope>NUCLEOTIDE SEQUENCE</scope>
    <source>
        <strain evidence="2">9284</strain>
    </source>
</reference>
<dbReference type="InterPro" id="IPR001810">
    <property type="entry name" value="F-box_dom"/>
</dbReference>
<dbReference type="Gene3D" id="1.20.1280.50">
    <property type="match status" value="1"/>
</dbReference>
<dbReference type="EMBL" id="JARKIF010000001">
    <property type="protein sequence ID" value="KAJ7650849.1"/>
    <property type="molecule type" value="Genomic_DNA"/>
</dbReference>
<dbReference type="SUPFAM" id="SSF52047">
    <property type="entry name" value="RNI-like"/>
    <property type="match status" value="1"/>
</dbReference>
<accession>A0AAD7G2V8</accession>
<dbReference type="Proteomes" id="UP001221142">
    <property type="component" value="Unassembled WGS sequence"/>
</dbReference>
<evidence type="ECO:0000313" key="2">
    <source>
        <dbReference type="EMBL" id="KAJ7650849.1"/>
    </source>
</evidence>
<dbReference type="Gene3D" id="3.80.10.10">
    <property type="entry name" value="Ribonuclease Inhibitor"/>
    <property type="match status" value="1"/>
</dbReference>
<sequence length="383" mass="43424">MADAAADPKASRAFERVRVVQIDAEIDALEHRIRLLKVERVTRQQRLEAFRYPVLTLPNEIVSEIFVHFLPPYPLCPPFAGLLSPTTLTQICQKWRDVAQTTPRLWRAISLPRRALKRPVGDEEGWLLESWVSRSARCPLSISMDGRSLISWDSNRTLGGLILHRDRWEHLDIDFCYKLDLAKVIGAPMPLLRTLSFKESGVTADPVLFRDVPLLRSLSTDSLSCRADFLPWSQLTFLKLSNPGTFLHIPLRETVNLQHLELFITGEHEGEGIGDIRLPQLETLLISPCWALGSRAVTQFLDAFTLPRLRTLQIPDAFLGEEPVHALSSFISRSACKLQTAVIIVYGLVFEDAYREALPTIPDLSFIMKENYPESLYLGSPEF</sequence>
<feature type="domain" description="F-box" evidence="1">
    <location>
        <begin position="51"/>
        <end position="109"/>
    </location>
</feature>
<gene>
    <name evidence="2" type="ORF">FB45DRAFT_888957</name>
</gene>
<name>A0AAD7G2V8_9AGAR</name>
<keyword evidence="3" id="KW-1185">Reference proteome</keyword>
<proteinExistence type="predicted"/>
<comment type="caution">
    <text evidence="2">The sequence shown here is derived from an EMBL/GenBank/DDBJ whole genome shotgun (WGS) entry which is preliminary data.</text>
</comment>
<protein>
    <recommendedName>
        <fullName evidence="1">F-box domain-containing protein</fullName>
    </recommendedName>
</protein>
<evidence type="ECO:0000259" key="1">
    <source>
        <dbReference type="PROSITE" id="PS50181"/>
    </source>
</evidence>
<evidence type="ECO:0000313" key="3">
    <source>
        <dbReference type="Proteomes" id="UP001221142"/>
    </source>
</evidence>
<dbReference type="PROSITE" id="PS50181">
    <property type="entry name" value="FBOX"/>
    <property type="match status" value="1"/>
</dbReference>